<dbReference type="Gene3D" id="1.20.1250.20">
    <property type="entry name" value="MFS general substrate transporter like domains"/>
    <property type="match status" value="1"/>
</dbReference>
<feature type="transmembrane region" description="Helical" evidence="4">
    <location>
        <begin position="45"/>
        <end position="63"/>
    </location>
</feature>
<accession>A0A1T5G0P4</accession>
<feature type="transmembrane region" description="Helical" evidence="4">
    <location>
        <begin position="197"/>
        <end position="217"/>
    </location>
</feature>
<dbReference type="InterPro" id="IPR020846">
    <property type="entry name" value="MFS_dom"/>
</dbReference>
<dbReference type="EMBL" id="FUZF01000020">
    <property type="protein sequence ID" value="SKC02006.1"/>
    <property type="molecule type" value="Genomic_DNA"/>
</dbReference>
<dbReference type="Proteomes" id="UP000190150">
    <property type="component" value="Unassembled WGS sequence"/>
</dbReference>
<feature type="transmembrane region" description="Helical" evidence="4">
    <location>
        <begin position="109"/>
        <end position="127"/>
    </location>
</feature>
<dbReference type="InterPro" id="IPR011701">
    <property type="entry name" value="MFS"/>
</dbReference>
<dbReference type="CDD" id="cd17324">
    <property type="entry name" value="MFS_NepI_like"/>
    <property type="match status" value="1"/>
</dbReference>
<feature type="transmembrane region" description="Helical" evidence="4">
    <location>
        <begin position="275"/>
        <end position="299"/>
    </location>
</feature>
<dbReference type="PANTHER" id="PTHR42910">
    <property type="entry name" value="TRANSPORTER SCO4007-RELATED"/>
    <property type="match status" value="1"/>
</dbReference>
<dbReference type="GO" id="GO:0022857">
    <property type="term" value="F:transmembrane transporter activity"/>
    <property type="evidence" value="ECO:0007669"/>
    <property type="project" value="InterPro"/>
</dbReference>
<keyword evidence="1 4" id="KW-0812">Transmembrane</keyword>
<feature type="domain" description="Major facilitator superfamily (MFS) profile" evidence="5">
    <location>
        <begin position="44"/>
        <end position="423"/>
    </location>
</feature>
<feature type="transmembrane region" description="Helical" evidence="4">
    <location>
        <begin position="397"/>
        <end position="418"/>
    </location>
</feature>
<dbReference type="Pfam" id="PF07690">
    <property type="entry name" value="MFS_1"/>
    <property type="match status" value="1"/>
</dbReference>
<proteinExistence type="predicted"/>
<name>A0A1T5G0P4_9SPHI</name>
<evidence type="ECO:0000256" key="4">
    <source>
        <dbReference type="SAM" id="Phobius"/>
    </source>
</evidence>
<feature type="transmembrane region" description="Helical" evidence="4">
    <location>
        <begin position="133"/>
        <end position="154"/>
    </location>
</feature>
<dbReference type="PANTHER" id="PTHR42910:SF1">
    <property type="entry name" value="MAJOR FACILITATOR SUPERFAMILY (MFS) PROFILE DOMAIN-CONTAINING PROTEIN"/>
    <property type="match status" value="1"/>
</dbReference>
<evidence type="ECO:0000259" key="5">
    <source>
        <dbReference type="PROSITE" id="PS50850"/>
    </source>
</evidence>
<sequence>MTSVKRRSLFYFMLIIYSVVIDDFVCSRTKNMNMTQTVKLKKTTLWLMTIASGLVVANIYYNQPLLSLMATDFGVSETEVSKISVLTQIGYACGLLFIVPLGDKVFRRRLVLADLVIVFACLIWIFFAKSFWMLYAAHFILGVTSVIPQLFVPMTAELSDPDQRSANIGMVMSGLLMGILLSRMLSGLVGDLWGWRSMYAIASALILVTWLGIFKFLPDLKPNFTGSYASLLRSVVQMAKRYPLLRLASFRGAMAFAGMSAVFTTLVFHLEGPPFNVGATVVGSFGLVGAVGALAAAFVGRFTRKWSNFKIITVALSILLSSWLFTFGAGDTYWGLVVGIILLDLGLQASHIMNQTDFFSLNAKATNRLNTVYMVSYFIGGSLGTLTAAWAWEHGQWAAVCTVGFAFNIMALIAHVLFAKKVSV</sequence>
<dbReference type="AlphaFoldDB" id="A0A1T5G0P4"/>
<gene>
    <name evidence="6" type="ORF">SAMN05660841_03675</name>
</gene>
<evidence type="ECO:0000256" key="1">
    <source>
        <dbReference type="ARBA" id="ARBA00022692"/>
    </source>
</evidence>
<feature type="transmembrane region" description="Helical" evidence="4">
    <location>
        <begin position="371"/>
        <end position="391"/>
    </location>
</feature>
<evidence type="ECO:0000313" key="7">
    <source>
        <dbReference type="Proteomes" id="UP000190150"/>
    </source>
</evidence>
<dbReference type="SUPFAM" id="SSF103473">
    <property type="entry name" value="MFS general substrate transporter"/>
    <property type="match status" value="1"/>
</dbReference>
<feature type="transmembrane region" description="Helical" evidence="4">
    <location>
        <begin position="311"/>
        <end position="327"/>
    </location>
</feature>
<organism evidence="6 7">
    <name type="scientific">Sphingobacterium nematocida</name>
    <dbReference type="NCBI Taxonomy" id="1513896"/>
    <lineage>
        <taxon>Bacteria</taxon>
        <taxon>Pseudomonadati</taxon>
        <taxon>Bacteroidota</taxon>
        <taxon>Sphingobacteriia</taxon>
        <taxon>Sphingobacteriales</taxon>
        <taxon>Sphingobacteriaceae</taxon>
        <taxon>Sphingobacterium</taxon>
    </lineage>
</organism>
<feature type="transmembrane region" description="Helical" evidence="4">
    <location>
        <begin position="166"/>
        <end position="185"/>
    </location>
</feature>
<feature type="transmembrane region" description="Helical" evidence="4">
    <location>
        <begin position="248"/>
        <end position="269"/>
    </location>
</feature>
<dbReference type="InterPro" id="IPR036259">
    <property type="entry name" value="MFS_trans_sf"/>
</dbReference>
<protein>
    <submittedName>
        <fullName evidence="6">Predicted arabinose efflux permease, MFS family</fullName>
    </submittedName>
</protein>
<feature type="transmembrane region" description="Helical" evidence="4">
    <location>
        <begin position="6"/>
        <end position="25"/>
    </location>
</feature>
<keyword evidence="7" id="KW-1185">Reference proteome</keyword>
<evidence type="ECO:0000313" key="6">
    <source>
        <dbReference type="EMBL" id="SKC02006.1"/>
    </source>
</evidence>
<reference evidence="7" key="1">
    <citation type="submission" date="2017-02" db="EMBL/GenBank/DDBJ databases">
        <authorList>
            <person name="Varghese N."/>
            <person name="Submissions S."/>
        </authorList>
    </citation>
    <scope>NUCLEOTIDE SEQUENCE [LARGE SCALE GENOMIC DNA]</scope>
    <source>
        <strain evidence="7">DSM 24091</strain>
    </source>
</reference>
<dbReference type="STRING" id="1513896.SAMN05660841_03675"/>
<evidence type="ECO:0000256" key="3">
    <source>
        <dbReference type="ARBA" id="ARBA00023136"/>
    </source>
</evidence>
<dbReference type="PROSITE" id="PS50850">
    <property type="entry name" value="MFS"/>
    <property type="match status" value="1"/>
</dbReference>
<feature type="transmembrane region" description="Helical" evidence="4">
    <location>
        <begin position="333"/>
        <end position="350"/>
    </location>
</feature>
<feature type="transmembrane region" description="Helical" evidence="4">
    <location>
        <begin position="83"/>
        <end position="102"/>
    </location>
</feature>
<keyword evidence="2 4" id="KW-1133">Transmembrane helix</keyword>
<evidence type="ECO:0000256" key="2">
    <source>
        <dbReference type="ARBA" id="ARBA00022989"/>
    </source>
</evidence>
<keyword evidence="3 4" id="KW-0472">Membrane</keyword>